<feature type="repeat" description="Solcar" evidence="7">
    <location>
        <begin position="107"/>
        <end position="192"/>
    </location>
</feature>
<evidence type="ECO:0000256" key="8">
    <source>
        <dbReference type="RuleBase" id="RU000488"/>
    </source>
</evidence>
<dbReference type="PRINTS" id="PR00926">
    <property type="entry name" value="MITOCARRIER"/>
</dbReference>
<reference evidence="10" key="1">
    <citation type="submission" date="2024-02" db="UniProtKB">
        <authorList>
            <consortium name="WormBaseParasite"/>
        </authorList>
    </citation>
    <scope>IDENTIFICATION</scope>
</reference>
<feature type="repeat" description="Solcar" evidence="7">
    <location>
        <begin position="10"/>
        <end position="99"/>
    </location>
</feature>
<feature type="repeat" description="Solcar" evidence="7">
    <location>
        <begin position="201"/>
        <end position="287"/>
    </location>
</feature>
<evidence type="ECO:0000256" key="5">
    <source>
        <dbReference type="ARBA" id="ARBA00022737"/>
    </source>
</evidence>
<dbReference type="InterPro" id="IPR018108">
    <property type="entry name" value="MCP_transmembrane"/>
</dbReference>
<keyword evidence="6 7" id="KW-0472">Membrane</keyword>
<dbReference type="SUPFAM" id="SSF103506">
    <property type="entry name" value="Mitochondrial carrier"/>
    <property type="match status" value="1"/>
</dbReference>
<dbReference type="GO" id="GO:0055085">
    <property type="term" value="P:transmembrane transport"/>
    <property type="evidence" value="ECO:0007669"/>
    <property type="project" value="InterPro"/>
</dbReference>
<comment type="subcellular location">
    <subcellularLocation>
        <location evidence="1">Membrane</location>
        <topology evidence="1">Multi-pass membrane protein</topology>
    </subcellularLocation>
</comment>
<dbReference type="AlphaFoldDB" id="A0AAF3ERL6"/>
<protein>
    <submittedName>
        <fullName evidence="10">Mitochondrial carrier protein</fullName>
    </submittedName>
</protein>
<sequence>MHNGGSKNQKKTGSALVAGAIAGATAKTVIAPLERSKIYFQVSSTEKYSIRAVLHFIADTYRTHGFTTLFKFRGHSAQLARVIPFSAIQFASHEKYSQWLRVDVDSHTPWRRLLSGALTGLTASFCTYPLDSARAILAISDPQHKHTLAWVFVDAYKNGKLRSLYRGVIPTLLGMAPYGGIAFFTFDSLTLIHKEQTGRQMSNLENFACGAVAGVTSQAATYPLDIVRRRMQTGRLPSDCGIVDALRMIIKNEGFMNGWYKGFSMNLFKSPLTSGISFMTYQTLLAKFVNRST</sequence>
<keyword evidence="3 8" id="KW-0813">Transport</keyword>
<evidence type="ECO:0000256" key="3">
    <source>
        <dbReference type="ARBA" id="ARBA00022448"/>
    </source>
</evidence>
<evidence type="ECO:0000256" key="6">
    <source>
        <dbReference type="ARBA" id="ARBA00023136"/>
    </source>
</evidence>
<dbReference type="Gene3D" id="1.50.40.10">
    <property type="entry name" value="Mitochondrial carrier domain"/>
    <property type="match status" value="1"/>
</dbReference>
<keyword evidence="9" id="KW-1185">Reference proteome</keyword>
<comment type="similarity">
    <text evidence="2 8">Belongs to the mitochondrial carrier (TC 2.A.29) family.</text>
</comment>
<evidence type="ECO:0000256" key="4">
    <source>
        <dbReference type="ARBA" id="ARBA00022692"/>
    </source>
</evidence>
<accession>A0AAF3ERL6</accession>
<evidence type="ECO:0000256" key="7">
    <source>
        <dbReference type="PROSITE-ProRule" id="PRU00282"/>
    </source>
</evidence>
<name>A0AAF3ERL6_9BILA</name>
<keyword evidence="5" id="KW-0677">Repeat</keyword>
<dbReference type="WBParaSite" id="MBELARI_LOCUS16520.2">
    <property type="protein sequence ID" value="MBELARI_LOCUS16520.2"/>
    <property type="gene ID" value="MBELARI_LOCUS16520"/>
</dbReference>
<dbReference type="GO" id="GO:0016020">
    <property type="term" value="C:membrane"/>
    <property type="evidence" value="ECO:0007669"/>
    <property type="project" value="UniProtKB-SubCell"/>
</dbReference>
<proteinExistence type="inferred from homology"/>
<dbReference type="InterPro" id="IPR002067">
    <property type="entry name" value="MCP"/>
</dbReference>
<keyword evidence="4 7" id="KW-0812">Transmembrane</keyword>
<organism evidence="9 10">
    <name type="scientific">Mesorhabditis belari</name>
    <dbReference type="NCBI Taxonomy" id="2138241"/>
    <lineage>
        <taxon>Eukaryota</taxon>
        <taxon>Metazoa</taxon>
        <taxon>Ecdysozoa</taxon>
        <taxon>Nematoda</taxon>
        <taxon>Chromadorea</taxon>
        <taxon>Rhabditida</taxon>
        <taxon>Rhabditina</taxon>
        <taxon>Rhabditomorpha</taxon>
        <taxon>Rhabditoidea</taxon>
        <taxon>Rhabditidae</taxon>
        <taxon>Mesorhabditinae</taxon>
        <taxon>Mesorhabditis</taxon>
    </lineage>
</organism>
<evidence type="ECO:0000256" key="2">
    <source>
        <dbReference type="ARBA" id="ARBA00006375"/>
    </source>
</evidence>
<dbReference type="PROSITE" id="PS50920">
    <property type="entry name" value="SOLCAR"/>
    <property type="match status" value="3"/>
</dbReference>
<evidence type="ECO:0000313" key="9">
    <source>
        <dbReference type="Proteomes" id="UP000887575"/>
    </source>
</evidence>
<evidence type="ECO:0000256" key="1">
    <source>
        <dbReference type="ARBA" id="ARBA00004141"/>
    </source>
</evidence>
<dbReference type="Pfam" id="PF00153">
    <property type="entry name" value="Mito_carr"/>
    <property type="match status" value="3"/>
</dbReference>
<evidence type="ECO:0000313" key="10">
    <source>
        <dbReference type="WBParaSite" id="MBELARI_LOCUS16520.2"/>
    </source>
</evidence>
<dbReference type="PANTHER" id="PTHR24089">
    <property type="entry name" value="SOLUTE CARRIER FAMILY 25"/>
    <property type="match status" value="1"/>
</dbReference>
<dbReference type="Proteomes" id="UP000887575">
    <property type="component" value="Unassembled WGS sequence"/>
</dbReference>
<dbReference type="InterPro" id="IPR023395">
    <property type="entry name" value="MCP_dom_sf"/>
</dbReference>